<gene>
    <name evidence="3" type="primary">ZMAT3</name>
</gene>
<feature type="region of interest" description="Disordered" evidence="1">
    <location>
        <begin position="136"/>
        <end position="159"/>
    </location>
</feature>
<sequence length="234" mass="23829">MKKVWISMTGDESCKNSAQVSALDQLSRLYDEQVLGLAVVYPPSDSWLGSPLLLSAPALTVPAPAGRAPHQPGAGASVAAVVAAATGPAPPGTCALATPGRRLQSPPPPPPGSAVTSCSCFPVGPVGLTFDSQPLAAEGARRDQRESCGEGGAVEPGRAGCVGQTAAGVPGRRGAQTPGAFRGFRRAAALALALAPAPWETGDSIFRDGILTGLRFEDPTSRHPLDYAQVFPTQ</sequence>
<proteinExistence type="predicted"/>
<feature type="compositionally biased region" description="Basic and acidic residues" evidence="1">
    <location>
        <begin position="139"/>
        <end position="148"/>
    </location>
</feature>
<evidence type="ECO:0000256" key="1">
    <source>
        <dbReference type="SAM" id="MobiDB-lite"/>
    </source>
</evidence>
<dbReference type="AlphaFoldDB" id="A0A455BDZ1"/>
<evidence type="ECO:0000313" key="3">
    <source>
        <dbReference type="RefSeq" id="XP_028347195.1"/>
    </source>
</evidence>
<dbReference type="GeneID" id="102986387"/>
<keyword evidence="2" id="KW-1185">Reference proteome</keyword>
<dbReference type="CTD" id="64393"/>
<dbReference type="RefSeq" id="XP_028347195.1">
    <property type="nucleotide sequence ID" value="XM_028491394.2"/>
</dbReference>
<reference evidence="3" key="1">
    <citation type="submission" date="2025-08" db="UniProtKB">
        <authorList>
            <consortium name="RefSeq"/>
        </authorList>
    </citation>
    <scope>IDENTIFICATION</scope>
    <source>
        <tissue evidence="3">Muscle</tissue>
    </source>
</reference>
<dbReference type="Proteomes" id="UP000248484">
    <property type="component" value="Chromosome 1"/>
</dbReference>
<organism evidence="2 3">
    <name type="scientific">Physeter macrocephalus</name>
    <name type="common">Sperm whale</name>
    <name type="synonym">Physeter catodon</name>
    <dbReference type="NCBI Taxonomy" id="9755"/>
    <lineage>
        <taxon>Eukaryota</taxon>
        <taxon>Metazoa</taxon>
        <taxon>Chordata</taxon>
        <taxon>Craniata</taxon>
        <taxon>Vertebrata</taxon>
        <taxon>Euteleostomi</taxon>
        <taxon>Mammalia</taxon>
        <taxon>Eutheria</taxon>
        <taxon>Laurasiatheria</taxon>
        <taxon>Artiodactyla</taxon>
        <taxon>Whippomorpha</taxon>
        <taxon>Cetacea</taxon>
        <taxon>Odontoceti</taxon>
        <taxon>Physeteridae</taxon>
        <taxon>Physeter</taxon>
    </lineage>
</organism>
<protein>
    <submittedName>
        <fullName evidence="3">Zinc finger matrin-type protein 3 isoform X4</fullName>
    </submittedName>
</protein>
<evidence type="ECO:0000313" key="2">
    <source>
        <dbReference type="Proteomes" id="UP000248484"/>
    </source>
</evidence>
<accession>A0A455BDZ1</accession>
<name>A0A455BDZ1_PHYMC</name>